<evidence type="ECO:0000256" key="2">
    <source>
        <dbReference type="ARBA" id="ARBA00022603"/>
    </source>
</evidence>
<dbReference type="InterPro" id="IPR029063">
    <property type="entry name" value="SAM-dependent_MTases_sf"/>
</dbReference>
<dbReference type="Gene3D" id="3.40.50.150">
    <property type="entry name" value="Vaccinia Virus protein VP39"/>
    <property type="match status" value="1"/>
</dbReference>
<sequence length="243" mass="26767">MAKSAAVRARFFDDVLRDALKQGITQYVLPGVGGDSRTHRLDLPASCTVYELALPDVMEYRQSVFAGDTHSACTHVMIGCDMAKDDWVSILKDKGFNPEIPTLFLAEGLCMYIPDGGRELFAKAHSIMARSGSILAFDCLNRTFVEEEMKEDNMEAWRTHVGEGVRGHMSCPETVLSDIGYSGVEVTELAEAGVEVTELAEAGIKHGYASQGSIEFLRKHPRDPTCEDDGIPRNLFAVCMVER</sequence>
<proteinExistence type="inferred from homology"/>
<gene>
    <name evidence="4" type="ORF">KIPB_006564</name>
</gene>
<dbReference type="PANTHER" id="PTHR43619">
    <property type="entry name" value="S-ADENOSYL-L-METHIONINE-DEPENDENT METHYLTRANSFERASE YKTD-RELATED"/>
    <property type="match status" value="1"/>
</dbReference>
<dbReference type="EMBL" id="BDIP01001704">
    <property type="protein sequence ID" value="GIQ84965.1"/>
    <property type="molecule type" value="Genomic_DNA"/>
</dbReference>
<dbReference type="InterPro" id="IPR011610">
    <property type="entry name" value="SAM_mthyl_Trfase_ML2640-like"/>
</dbReference>
<dbReference type="PANTHER" id="PTHR43619:SF2">
    <property type="entry name" value="S-ADENOSYL-L-METHIONINE-DEPENDENT METHYLTRANSFERASES SUPERFAMILY PROTEIN"/>
    <property type="match status" value="1"/>
</dbReference>
<dbReference type="SUPFAM" id="SSF53335">
    <property type="entry name" value="S-adenosyl-L-methionine-dependent methyltransferases"/>
    <property type="match status" value="1"/>
</dbReference>
<keyword evidence="2 4" id="KW-0489">Methyltransferase</keyword>
<accession>A0A9K3CYR8</accession>
<evidence type="ECO:0000256" key="1">
    <source>
        <dbReference type="ARBA" id="ARBA00008138"/>
    </source>
</evidence>
<dbReference type="GO" id="GO:0032259">
    <property type="term" value="P:methylation"/>
    <property type="evidence" value="ECO:0007669"/>
    <property type="project" value="UniProtKB-KW"/>
</dbReference>
<name>A0A9K3CYR8_9EUKA</name>
<protein>
    <submittedName>
        <fullName evidence="4">S-adenosyl-L-methionine-dependent methyltransferase, putative</fullName>
    </submittedName>
</protein>
<comment type="caution">
    <text evidence="4">The sequence shown here is derived from an EMBL/GenBank/DDBJ whole genome shotgun (WGS) entry which is preliminary data.</text>
</comment>
<evidence type="ECO:0000313" key="5">
    <source>
        <dbReference type="Proteomes" id="UP000265618"/>
    </source>
</evidence>
<dbReference type="AlphaFoldDB" id="A0A9K3CYR8"/>
<keyword evidence="5" id="KW-1185">Reference proteome</keyword>
<dbReference type="GO" id="GO:0008168">
    <property type="term" value="F:methyltransferase activity"/>
    <property type="evidence" value="ECO:0007669"/>
    <property type="project" value="UniProtKB-KW"/>
</dbReference>
<dbReference type="InterPro" id="IPR007213">
    <property type="entry name" value="Ppm1/Ppm2/Tcmp"/>
</dbReference>
<keyword evidence="3" id="KW-0808">Transferase</keyword>
<dbReference type="OrthoDB" id="509866at2759"/>
<dbReference type="NCBIfam" id="TIGR00027">
    <property type="entry name" value="mthyl_TIGR00027"/>
    <property type="match status" value="1"/>
</dbReference>
<organism evidence="4 5">
    <name type="scientific">Kipferlia bialata</name>
    <dbReference type="NCBI Taxonomy" id="797122"/>
    <lineage>
        <taxon>Eukaryota</taxon>
        <taxon>Metamonada</taxon>
        <taxon>Carpediemonas-like organisms</taxon>
        <taxon>Kipferlia</taxon>
    </lineage>
</organism>
<evidence type="ECO:0000313" key="4">
    <source>
        <dbReference type="EMBL" id="GIQ84965.1"/>
    </source>
</evidence>
<comment type="similarity">
    <text evidence="1">Belongs to the UPF0677 family.</text>
</comment>
<reference evidence="4 5" key="1">
    <citation type="journal article" date="2018" name="PLoS ONE">
        <title>The draft genome of Kipferlia bialata reveals reductive genome evolution in fornicate parasites.</title>
        <authorList>
            <person name="Tanifuji G."/>
            <person name="Takabayashi S."/>
            <person name="Kume K."/>
            <person name="Takagi M."/>
            <person name="Nakayama T."/>
            <person name="Kamikawa R."/>
            <person name="Inagaki Y."/>
            <person name="Hashimoto T."/>
        </authorList>
    </citation>
    <scope>NUCLEOTIDE SEQUENCE [LARGE SCALE GENOMIC DNA]</scope>
    <source>
        <strain evidence="4">NY0173</strain>
    </source>
</reference>
<dbReference type="Proteomes" id="UP000265618">
    <property type="component" value="Unassembled WGS sequence"/>
</dbReference>
<evidence type="ECO:0000256" key="3">
    <source>
        <dbReference type="ARBA" id="ARBA00022679"/>
    </source>
</evidence>
<dbReference type="Pfam" id="PF04072">
    <property type="entry name" value="LCM"/>
    <property type="match status" value="1"/>
</dbReference>